<keyword evidence="4 7" id="KW-0472">Membrane</keyword>
<keyword evidence="1 7" id="KW-1003">Cell membrane</keyword>
<accession>A0A5C0B061</accession>
<keyword evidence="8" id="KW-0282">Flagellum</keyword>
<keyword evidence="2 7" id="KW-0812">Transmembrane</keyword>
<evidence type="ECO:0000256" key="7">
    <source>
        <dbReference type="RuleBase" id="RU362064"/>
    </source>
</evidence>
<keyword evidence="3 7" id="KW-1133">Transmembrane helix</keyword>
<dbReference type="GO" id="GO:0005886">
    <property type="term" value="C:plasma membrane"/>
    <property type="evidence" value="ECO:0007669"/>
    <property type="project" value="UniProtKB-SubCell"/>
</dbReference>
<dbReference type="InterPro" id="IPR022781">
    <property type="entry name" value="Flagellar_biosynth_FliO"/>
</dbReference>
<dbReference type="InterPro" id="IPR052205">
    <property type="entry name" value="FliO/MopB"/>
</dbReference>
<dbReference type="GO" id="GO:0009425">
    <property type="term" value="C:bacterial-type flagellum basal body"/>
    <property type="evidence" value="ECO:0007669"/>
    <property type="project" value="UniProtKB-SubCell"/>
</dbReference>
<evidence type="ECO:0000256" key="3">
    <source>
        <dbReference type="ARBA" id="ARBA00022989"/>
    </source>
</evidence>
<dbReference type="OrthoDB" id="9182371at2"/>
<gene>
    <name evidence="8" type="primary">fliO</name>
    <name evidence="8" type="ORF">FXN63_16485</name>
</gene>
<comment type="similarity">
    <text evidence="6 7">Belongs to the FliO/MopB family.</text>
</comment>
<dbReference type="PANTHER" id="PTHR38766:SF1">
    <property type="entry name" value="FLAGELLAR PROTEIN FLIO"/>
    <property type="match status" value="1"/>
</dbReference>
<dbReference type="NCBIfam" id="TIGR03500">
    <property type="entry name" value="FliO_TIGR"/>
    <property type="match status" value="1"/>
</dbReference>
<dbReference type="PANTHER" id="PTHR38766">
    <property type="entry name" value="FLAGELLAR PROTEIN FLIO"/>
    <property type="match status" value="1"/>
</dbReference>
<protein>
    <recommendedName>
        <fullName evidence="7">Flagellar protein</fullName>
    </recommendedName>
</protein>
<keyword evidence="5 7" id="KW-0975">Bacterial flagellum</keyword>
<dbReference type="RefSeq" id="WP_148816311.1">
    <property type="nucleotide sequence ID" value="NZ_CP043046.1"/>
</dbReference>
<dbReference type="KEGG" id="pacr:FXN63_16485"/>
<evidence type="ECO:0000256" key="6">
    <source>
        <dbReference type="ARBA" id="ARBA00037937"/>
    </source>
</evidence>
<sequence length="108" mass="11652">MGAGPSILQTVFALFAVLALIMGCAWLMRRVQRPGGPGGNLLRVRSQIMVGPRERVVLLEVGDQWIVTGVAQGNVRSLAVMPRPEDAPPAPDPVDVADFRALLARLRK</sequence>
<evidence type="ECO:0000313" key="8">
    <source>
        <dbReference type="EMBL" id="QEI07264.1"/>
    </source>
</evidence>
<evidence type="ECO:0000313" key="9">
    <source>
        <dbReference type="Proteomes" id="UP000325161"/>
    </source>
</evidence>
<keyword evidence="8" id="KW-0969">Cilium</keyword>
<organism evidence="8 9">
    <name type="scientific">Pigmentiphaga aceris</name>
    <dbReference type="NCBI Taxonomy" id="1940612"/>
    <lineage>
        <taxon>Bacteria</taxon>
        <taxon>Pseudomonadati</taxon>
        <taxon>Pseudomonadota</taxon>
        <taxon>Betaproteobacteria</taxon>
        <taxon>Burkholderiales</taxon>
        <taxon>Alcaligenaceae</taxon>
        <taxon>Pigmentiphaga</taxon>
    </lineage>
</organism>
<dbReference type="GO" id="GO:0044781">
    <property type="term" value="P:bacterial-type flagellum organization"/>
    <property type="evidence" value="ECO:0007669"/>
    <property type="project" value="UniProtKB-UniRule"/>
</dbReference>
<evidence type="ECO:0000256" key="5">
    <source>
        <dbReference type="ARBA" id="ARBA00023143"/>
    </source>
</evidence>
<feature type="transmembrane region" description="Helical" evidence="7">
    <location>
        <begin position="6"/>
        <end position="28"/>
    </location>
</feature>
<evidence type="ECO:0000256" key="1">
    <source>
        <dbReference type="ARBA" id="ARBA00022475"/>
    </source>
</evidence>
<proteinExistence type="inferred from homology"/>
<name>A0A5C0B061_9BURK</name>
<dbReference type="EMBL" id="CP043046">
    <property type="protein sequence ID" value="QEI07264.1"/>
    <property type="molecule type" value="Genomic_DNA"/>
</dbReference>
<keyword evidence="9" id="KW-1185">Reference proteome</keyword>
<reference evidence="8 9" key="1">
    <citation type="submission" date="2019-08" db="EMBL/GenBank/DDBJ databases">
        <title>Amphibian skin-associated Pigmentiphaga: genome sequence and occurrence across geography and hosts.</title>
        <authorList>
            <person name="Bletz M.C."/>
            <person name="Bunk B."/>
            <person name="Sproeer C."/>
            <person name="Biwer P."/>
            <person name="Reiter S."/>
            <person name="Rabemananjara F.C.E."/>
            <person name="Schulz S."/>
            <person name="Overmann J."/>
            <person name="Vences M."/>
        </authorList>
    </citation>
    <scope>NUCLEOTIDE SEQUENCE [LARGE SCALE GENOMIC DNA]</scope>
    <source>
        <strain evidence="8 9">Mada1488</strain>
    </source>
</reference>
<dbReference type="AlphaFoldDB" id="A0A5C0B061"/>
<keyword evidence="8" id="KW-0966">Cell projection</keyword>
<evidence type="ECO:0000256" key="4">
    <source>
        <dbReference type="ARBA" id="ARBA00023136"/>
    </source>
</evidence>
<evidence type="ECO:0000256" key="2">
    <source>
        <dbReference type="ARBA" id="ARBA00022692"/>
    </source>
</evidence>
<dbReference type="Proteomes" id="UP000325161">
    <property type="component" value="Chromosome"/>
</dbReference>
<comment type="subcellular location">
    <subcellularLocation>
        <location evidence="7">Cell membrane</location>
    </subcellularLocation>
    <subcellularLocation>
        <location evidence="7">Bacterial flagellum basal body</location>
    </subcellularLocation>
</comment>
<dbReference type="Pfam" id="PF04347">
    <property type="entry name" value="FliO"/>
    <property type="match status" value="1"/>
</dbReference>